<evidence type="ECO:0000256" key="1">
    <source>
        <dbReference type="ARBA" id="ARBA00003420"/>
    </source>
</evidence>
<sequence>MAGTHSQSQSEHRRRSSSLIQAASSQNRPKENSRDRIAEESDIGPSNSDVEGTRSEDDREDDEETGLTHTERKQRRQRLEKNTTLDERVVGGGDDNTHTRRDPEQMASASLVRTTVINAAFIAFWYCCSISISVYNKWMFSKDNLDFHFPLFTTSIHMLVQLGLSAAVLFFFPRFRPQRPRREGYQQLDGTETETIRPEEERKPLMTRWFYFTRIGPCGTATALDICLGNFSLRFITLTFYTMCKSSVLAFVLGFAFIFRLEKPTLKLCAIITVMTAGVIMMVAGETAFSALGFVLVMCASACSGFRWSLTQILLLRNPSTSNPFSSIFFLTPVMFVALFVLAVPIEGPAPLIDGFRTLGAEKGAILGTLIILFPGCLAFAMVAAEFALLQRTSVVTLSVCGIFKEVLTISAAGIVFGDELSPINVSGLVVTILSIAAYNYLKYSKMHKQANTDAHHTLGESAEGVPLRRSGDRQHDGHNHGGELATHPRSSREGLLDDEDRSSRASCDEDDDGGGGRAWADGPFSPAPDPNPKQAEPRPARVA</sequence>
<dbReference type="GO" id="GO:0005789">
    <property type="term" value="C:endoplasmic reticulum membrane"/>
    <property type="evidence" value="ECO:0007669"/>
    <property type="project" value="UniProtKB-SubCell"/>
</dbReference>
<dbReference type="InterPro" id="IPR004853">
    <property type="entry name" value="Sugar_P_trans_dom"/>
</dbReference>
<protein>
    <recommendedName>
        <fullName evidence="10">Sugar phosphate transporter domain-containing protein</fullName>
    </recommendedName>
</protein>
<feature type="transmembrane region" description="Helical" evidence="9">
    <location>
        <begin position="147"/>
        <end position="172"/>
    </location>
</feature>
<feature type="transmembrane region" description="Helical" evidence="9">
    <location>
        <begin position="116"/>
        <end position="135"/>
    </location>
</feature>
<feature type="compositionally biased region" description="Basic and acidic residues" evidence="8">
    <location>
        <begin position="470"/>
        <end position="482"/>
    </location>
</feature>
<evidence type="ECO:0000256" key="2">
    <source>
        <dbReference type="ARBA" id="ARBA00004477"/>
    </source>
</evidence>
<feature type="region of interest" description="Disordered" evidence="8">
    <location>
        <begin position="1"/>
        <end position="105"/>
    </location>
</feature>
<keyword evidence="6 9" id="KW-1133">Transmembrane helix</keyword>
<feature type="compositionally biased region" description="Basic and acidic residues" evidence="8">
    <location>
        <begin position="491"/>
        <end position="508"/>
    </location>
</feature>
<feature type="transmembrane region" description="Helical" evidence="9">
    <location>
        <begin position="424"/>
        <end position="442"/>
    </location>
</feature>
<evidence type="ECO:0000256" key="6">
    <source>
        <dbReference type="ARBA" id="ARBA00022989"/>
    </source>
</evidence>
<evidence type="ECO:0000259" key="10">
    <source>
        <dbReference type="Pfam" id="PF03151"/>
    </source>
</evidence>
<comment type="similarity">
    <text evidence="3">Belongs to the TPT transporter family. SLC35D subfamily.</text>
</comment>
<feature type="transmembrane region" description="Helical" evidence="9">
    <location>
        <begin position="291"/>
        <end position="316"/>
    </location>
</feature>
<evidence type="ECO:0000313" key="12">
    <source>
        <dbReference type="Proteomes" id="UP000271337"/>
    </source>
</evidence>
<evidence type="ECO:0000256" key="5">
    <source>
        <dbReference type="ARBA" id="ARBA00022692"/>
    </source>
</evidence>
<dbReference type="AlphaFoldDB" id="A0A3M6ZVR9"/>
<evidence type="ECO:0000256" key="3">
    <source>
        <dbReference type="ARBA" id="ARBA00010425"/>
    </source>
</evidence>
<comment type="caution">
    <text evidence="11">The sequence shown here is derived from an EMBL/GenBank/DDBJ whole genome shotgun (WGS) entry which is preliminary data.</text>
</comment>
<accession>A0A3M6ZVR9</accession>
<evidence type="ECO:0000256" key="4">
    <source>
        <dbReference type="ARBA" id="ARBA00011182"/>
    </source>
</evidence>
<dbReference type="EMBL" id="QWIL01000405">
    <property type="protein sequence ID" value="RMY19257.1"/>
    <property type="molecule type" value="Genomic_DNA"/>
</dbReference>
<reference evidence="11 12" key="1">
    <citation type="journal article" date="2018" name="BMC Genomics">
        <title>Genomic evidence for intraspecific hybridization in a clonal and extremely halotolerant yeast.</title>
        <authorList>
            <person name="Gostincar C."/>
            <person name="Stajich J.E."/>
            <person name="Zupancic J."/>
            <person name="Zalar P."/>
            <person name="Gunde-Cimerman N."/>
        </authorList>
    </citation>
    <scope>NUCLEOTIDE SEQUENCE [LARGE SCALE GENOMIC DNA]</scope>
    <source>
        <strain evidence="11 12">EXF-6669</strain>
    </source>
</reference>
<gene>
    <name evidence="11" type="ORF">D0867_04785</name>
</gene>
<dbReference type="OrthoDB" id="18894at2759"/>
<organism evidence="11 12">
    <name type="scientific">Hortaea werneckii</name>
    <name type="common">Black yeast</name>
    <name type="synonym">Cladosporium werneckii</name>
    <dbReference type="NCBI Taxonomy" id="91943"/>
    <lineage>
        <taxon>Eukaryota</taxon>
        <taxon>Fungi</taxon>
        <taxon>Dikarya</taxon>
        <taxon>Ascomycota</taxon>
        <taxon>Pezizomycotina</taxon>
        <taxon>Dothideomycetes</taxon>
        <taxon>Dothideomycetidae</taxon>
        <taxon>Mycosphaerellales</taxon>
        <taxon>Teratosphaeriaceae</taxon>
        <taxon>Hortaea</taxon>
    </lineage>
</organism>
<feature type="compositionally biased region" description="Basic and acidic residues" evidence="8">
    <location>
        <begin position="28"/>
        <end position="39"/>
    </location>
</feature>
<evidence type="ECO:0000256" key="9">
    <source>
        <dbReference type="SAM" id="Phobius"/>
    </source>
</evidence>
<feature type="transmembrane region" description="Helical" evidence="9">
    <location>
        <begin position="266"/>
        <end position="285"/>
    </location>
</feature>
<keyword evidence="5 9" id="KW-0812">Transmembrane</keyword>
<keyword evidence="7 9" id="KW-0472">Membrane</keyword>
<feature type="transmembrane region" description="Helical" evidence="9">
    <location>
        <begin position="396"/>
        <end position="418"/>
    </location>
</feature>
<name>A0A3M6ZVR9_HORWE</name>
<comment type="subunit">
    <text evidence="4">Homooligomer.</text>
</comment>
<feature type="transmembrane region" description="Helical" evidence="9">
    <location>
        <begin position="366"/>
        <end position="389"/>
    </location>
</feature>
<feature type="domain" description="Sugar phosphate transporter" evidence="10">
    <location>
        <begin position="120"/>
        <end position="440"/>
    </location>
</feature>
<feature type="transmembrane region" description="Helical" evidence="9">
    <location>
        <begin position="211"/>
        <end position="232"/>
    </location>
</feature>
<dbReference type="Pfam" id="PF03151">
    <property type="entry name" value="TPT"/>
    <property type="match status" value="1"/>
</dbReference>
<comment type="function">
    <text evidence="1">Involved in the import of GDP-mannose from the cytoplasm into the Golgi lumen.</text>
</comment>
<dbReference type="Proteomes" id="UP000271337">
    <property type="component" value="Unassembled WGS sequence"/>
</dbReference>
<proteinExistence type="inferred from homology"/>
<feature type="compositionally biased region" description="Basic and acidic residues" evidence="8">
    <location>
        <begin position="77"/>
        <end position="104"/>
    </location>
</feature>
<feature type="region of interest" description="Disordered" evidence="8">
    <location>
        <begin position="457"/>
        <end position="544"/>
    </location>
</feature>
<feature type="transmembrane region" description="Helical" evidence="9">
    <location>
        <begin position="238"/>
        <end position="259"/>
    </location>
</feature>
<comment type="subcellular location">
    <subcellularLocation>
        <location evidence="2">Endoplasmic reticulum membrane</location>
        <topology evidence="2">Multi-pass membrane protein</topology>
    </subcellularLocation>
</comment>
<dbReference type="PANTHER" id="PTHR11132">
    <property type="entry name" value="SOLUTE CARRIER FAMILY 35"/>
    <property type="match status" value="1"/>
</dbReference>
<dbReference type="InterPro" id="IPR050186">
    <property type="entry name" value="TPT_transporter"/>
</dbReference>
<evidence type="ECO:0000256" key="7">
    <source>
        <dbReference type="ARBA" id="ARBA00023136"/>
    </source>
</evidence>
<evidence type="ECO:0000256" key="8">
    <source>
        <dbReference type="SAM" id="MobiDB-lite"/>
    </source>
</evidence>
<feature type="transmembrane region" description="Helical" evidence="9">
    <location>
        <begin position="328"/>
        <end position="346"/>
    </location>
</feature>
<evidence type="ECO:0000313" key="11">
    <source>
        <dbReference type="EMBL" id="RMY19257.1"/>
    </source>
</evidence>